<feature type="compositionally biased region" description="Basic and acidic residues" evidence="1">
    <location>
        <begin position="59"/>
        <end position="72"/>
    </location>
</feature>
<dbReference type="AlphaFoldDB" id="A0A2Z7CTI7"/>
<feature type="compositionally biased region" description="Basic and acidic residues" evidence="1">
    <location>
        <begin position="1"/>
        <end position="15"/>
    </location>
</feature>
<evidence type="ECO:0000313" key="3">
    <source>
        <dbReference type="Proteomes" id="UP000250235"/>
    </source>
</evidence>
<feature type="compositionally biased region" description="Basic and acidic residues" evidence="1">
    <location>
        <begin position="78"/>
        <end position="99"/>
    </location>
</feature>
<organism evidence="2 3">
    <name type="scientific">Dorcoceras hygrometricum</name>
    <dbReference type="NCBI Taxonomy" id="472368"/>
    <lineage>
        <taxon>Eukaryota</taxon>
        <taxon>Viridiplantae</taxon>
        <taxon>Streptophyta</taxon>
        <taxon>Embryophyta</taxon>
        <taxon>Tracheophyta</taxon>
        <taxon>Spermatophyta</taxon>
        <taxon>Magnoliopsida</taxon>
        <taxon>eudicotyledons</taxon>
        <taxon>Gunneridae</taxon>
        <taxon>Pentapetalae</taxon>
        <taxon>asterids</taxon>
        <taxon>lamiids</taxon>
        <taxon>Lamiales</taxon>
        <taxon>Gesneriaceae</taxon>
        <taxon>Didymocarpoideae</taxon>
        <taxon>Trichosporeae</taxon>
        <taxon>Loxocarpinae</taxon>
        <taxon>Dorcoceras</taxon>
    </lineage>
</organism>
<feature type="region of interest" description="Disordered" evidence="1">
    <location>
        <begin position="59"/>
        <end position="129"/>
    </location>
</feature>
<keyword evidence="3" id="KW-1185">Reference proteome</keyword>
<feature type="compositionally biased region" description="Basic and acidic residues" evidence="1">
    <location>
        <begin position="109"/>
        <end position="129"/>
    </location>
</feature>
<name>A0A2Z7CTI7_9LAMI</name>
<reference evidence="2 3" key="1">
    <citation type="journal article" date="2015" name="Proc. Natl. Acad. Sci. U.S.A.">
        <title>The resurrection genome of Boea hygrometrica: A blueprint for survival of dehydration.</title>
        <authorList>
            <person name="Xiao L."/>
            <person name="Yang G."/>
            <person name="Zhang L."/>
            <person name="Yang X."/>
            <person name="Zhao S."/>
            <person name="Ji Z."/>
            <person name="Zhou Q."/>
            <person name="Hu M."/>
            <person name="Wang Y."/>
            <person name="Chen M."/>
            <person name="Xu Y."/>
            <person name="Jin H."/>
            <person name="Xiao X."/>
            <person name="Hu G."/>
            <person name="Bao F."/>
            <person name="Hu Y."/>
            <person name="Wan P."/>
            <person name="Li L."/>
            <person name="Deng X."/>
            <person name="Kuang T."/>
            <person name="Xiang C."/>
            <person name="Zhu J.K."/>
            <person name="Oliver M.J."/>
            <person name="He Y."/>
        </authorList>
    </citation>
    <scope>NUCLEOTIDE SEQUENCE [LARGE SCALE GENOMIC DNA]</scope>
    <source>
        <strain evidence="3">cv. XS01</strain>
    </source>
</reference>
<proteinExistence type="predicted"/>
<gene>
    <name evidence="2" type="ORF">F511_08016</name>
</gene>
<protein>
    <submittedName>
        <fullName evidence="2">Kinetochore protein spc7-like</fullName>
    </submittedName>
</protein>
<dbReference type="EMBL" id="KQ992451">
    <property type="protein sequence ID" value="KZV50371.1"/>
    <property type="molecule type" value="Genomic_DNA"/>
</dbReference>
<evidence type="ECO:0000313" key="2">
    <source>
        <dbReference type="EMBL" id="KZV50371.1"/>
    </source>
</evidence>
<sequence>MAKITDSLHRKDRGSLTDVDGGKTPVVKEVTSWEGNQLGNKLRAQQCLSVMNKPARCKETSWLRSNEPEPNKKSSGQEQERTDQEQLYTRENDKSKLEIGSRAVANKSSRVEETTSSKERLAQCKPEQR</sequence>
<dbReference type="Proteomes" id="UP000250235">
    <property type="component" value="Unassembled WGS sequence"/>
</dbReference>
<evidence type="ECO:0000256" key="1">
    <source>
        <dbReference type="SAM" id="MobiDB-lite"/>
    </source>
</evidence>
<feature type="region of interest" description="Disordered" evidence="1">
    <location>
        <begin position="1"/>
        <end position="25"/>
    </location>
</feature>
<accession>A0A2Z7CTI7</accession>